<protein>
    <submittedName>
        <fullName evidence="1">Uncharacterized protein</fullName>
    </submittedName>
</protein>
<dbReference type="EMBL" id="AYSJ01000002">
    <property type="protein sequence ID" value="ETS33662.1"/>
    <property type="molecule type" value="Genomic_DNA"/>
</dbReference>
<proteinExistence type="predicted"/>
<gene>
    <name evidence="1" type="ORF">PTE_00838</name>
</gene>
<dbReference type="AlphaFoldDB" id="W3VCW1"/>
<organism evidence="1 2">
    <name type="scientific">Photorhabdus khanii NC19</name>
    <dbReference type="NCBI Taxonomy" id="1004151"/>
    <lineage>
        <taxon>Bacteria</taxon>
        <taxon>Pseudomonadati</taxon>
        <taxon>Pseudomonadota</taxon>
        <taxon>Gammaproteobacteria</taxon>
        <taxon>Enterobacterales</taxon>
        <taxon>Morganellaceae</taxon>
        <taxon>Photorhabdus</taxon>
    </lineage>
</organism>
<dbReference type="Proteomes" id="UP000018957">
    <property type="component" value="Unassembled WGS sequence"/>
</dbReference>
<evidence type="ECO:0000313" key="1">
    <source>
        <dbReference type="EMBL" id="ETS33662.1"/>
    </source>
</evidence>
<evidence type="ECO:0000313" key="2">
    <source>
        <dbReference type="Proteomes" id="UP000018957"/>
    </source>
</evidence>
<sequence>MQVDIYGFVSAQPDIIKITDKNDKYCLIFIMINLPQFLSHYPDSVTSCSYTCTENRLLEYRYQSYLQDIQPTHLPR</sequence>
<comment type="caution">
    <text evidence="1">The sequence shown here is derived from an EMBL/GenBank/DDBJ whole genome shotgun (WGS) entry which is preliminary data.</text>
</comment>
<reference evidence="1 2" key="1">
    <citation type="submission" date="2013-11" db="EMBL/GenBank/DDBJ databases">
        <title>Elucidation of the Photorhabdus temperata genome and generation of transposon mutant library to identify motility mutants.</title>
        <authorList>
            <person name="Hurst S.G.IV."/>
            <person name="Micheals B."/>
            <person name="Abebe-Akele F."/>
            <person name="Rowedder H."/>
            <person name="Bullock H."/>
            <person name="Jackobeck R."/>
            <person name="Janicki E."/>
            <person name="Tisa L.S."/>
        </authorList>
    </citation>
    <scope>NUCLEOTIDE SEQUENCE [LARGE SCALE GENOMIC DNA]</scope>
    <source>
        <strain evidence="1 2">NC19</strain>
    </source>
</reference>
<keyword evidence="2" id="KW-1185">Reference proteome</keyword>
<name>W3VCW1_9GAMM</name>
<accession>W3VCW1</accession>